<dbReference type="PROSITE" id="PS51296">
    <property type="entry name" value="RIESKE"/>
    <property type="match status" value="1"/>
</dbReference>
<sequence length="388" mass="44147">MTQSIVSREARIRRALEHLRGQTTDEYDEVTPFGPAEFTDPAVAARERDRVFGRVPSIVAHGSELPRAGDFVTLQLPRNRVIVARQRDGGVKAFVNLCRHRGALLEDQEKGRCRLFSCQYHRWSYDLDGSLRTITLDSTFGEVDRSGLGLVELPCEERHGFVWVIDNAEATDIDVAAWLGPEMDGILGEYDLGGHLCFQAEGFDEPVNWKIMQDAFLDGYHVQYAHPNTAGLHIHTNVMAFEDFGRHCRFVVPRKSIDRWLDEDPGDTPLGRYVTETHFLLPNSTLLRQPDHFELLTFRPHPTDPDRSRMEMRLIVRDVAESGLDEQKWRSRWEKNWKILLAVLHAEDFPLLRASQAGLASADAGGMVLGRNEVANQVFHREIGRLLS</sequence>
<evidence type="ECO:0000313" key="10">
    <source>
        <dbReference type="Proteomes" id="UP000198802"/>
    </source>
</evidence>
<dbReference type="SUPFAM" id="SSF50022">
    <property type="entry name" value="ISP domain"/>
    <property type="match status" value="1"/>
</dbReference>
<dbReference type="AlphaFoldDB" id="A0A0S4QPB9"/>
<name>A0A0S4QPB9_9ACTN</name>
<dbReference type="GO" id="GO:0051537">
    <property type="term" value="F:2 iron, 2 sulfur cluster binding"/>
    <property type="evidence" value="ECO:0007669"/>
    <property type="project" value="UniProtKB-KW"/>
</dbReference>
<dbReference type="PANTHER" id="PTHR43756">
    <property type="entry name" value="CHOLINE MONOOXYGENASE, CHLOROPLASTIC"/>
    <property type="match status" value="1"/>
</dbReference>
<dbReference type="EMBL" id="FAOZ01000008">
    <property type="protein sequence ID" value="CUU56760.1"/>
    <property type="molecule type" value="Genomic_DNA"/>
</dbReference>
<dbReference type="InterPro" id="IPR036922">
    <property type="entry name" value="Rieske_2Fe-2S_sf"/>
</dbReference>
<evidence type="ECO:0000256" key="2">
    <source>
        <dbReference type="ARBA" id="ARBA00022714"/>
    </source>
</evidence>
<evidence type="ECO:0000256" key="7">
    <source>
        <dbReference type="ARBA" id="ARBA00023027"/>
    </source>
</evidence>
<reference evidence="10" key="1">
    <citation type="submission" date="2015-11" db="EMBL/GenBank/DDBJ databases">
        <authorList>
            <person name="Varghese N."/>
        </authorList>
    </citation>
    <scope>NUCLEOTIDE SEQUENCE [LARGE SCALE GENOMIC DNA]</scope>
    <source>
        <strain evidence="10">DSM 45899</strain>
    </source>
</reference>
<dbReference type="Gene3D" id="3.90.380.10">
    <property type="entry name" value="Naphthalene 1,2-dioxygenase Alpha Subunit, Chain A, domain 1"/>
    <property type="match status" value="1"/>
</dbReference>
<dbReference type="GO" id="GO:0004497">
    <property type="term" value="F:monooxygenase activity"/>
    <property type="evidence" value="ECO:0007669"/>
    <property type="project" value="UniProtKB-ARBA"/>
</dbReference>
<evidence type="ECO:0000313" key="9">
    <source>
        <dbReference type="EMBL" id="CUU56760.1"/>
    </source>
</evidence>
<evidence type="ECO:0000259" key="8">
    <source>
        <dbReference type="PROSITE" id="PS51296"/>
    </source>
</evidence>
<comment type="cofactor">
    <cofactor evidence="1">
        <name>Fe cation</name>
        <dbReference type="ChEBI" id="CHEBI:24875"/>
    </cofactor>
</comment>
<dbReference type="SUPFAM" id="SSF55961">
    <property type="entry name" value="Bet v1-like"/>
    <property type="match status" value="1"/>
</dbReference>
<protein>
    <submittedName>
        <fullName evidence="9">Phenylpropionate dioxygenase, large terminal subunit</fullName>
    </submittedName>
</protein>
<dbReference type="GO" id="GO:0051213">
    <property type="term" value="F:dioxygenase activity"/>
    <property type="evidence" value="ECO:0007669"/>
    <property type="project" value="UniProtKB-KW"/>
</dbReference>
<dbReference type="InterPro" id="IPR015881">
    <property type="entry name" value="ARHD_Rieske_2Fe_2S"/>
</dbReference>
<dbReference type="PRINTS" id="PR00090">
    <property type="entry name" value="RNGDIOXGNASE"/>
</dbReference>
<dbReference type="InterPro" id="IPR015879">
    <property type="entry name" value="Ring_hydroxy_dOase_asu_C_dom"/>
</dbReference>
<feature type="domain" description="Rieske" evidence="8">
    <location>
        <begin position="57"/>
        <end position="164"/>
    </location>
</feature>
<keyword evidence="5" id="KW-0408">Iron</keyword>
<evidence type="ECO:0000256" key="5">
    <source>
        <dbReference type="ARBA" id="ARBA00023004"/>
    </source>
</evidence>
<evidence type="ECO:0000256" key="6">
    <source>
        <dbReference type="ARBA" id="ARBA00023014"/>
    </source>
</evidence>
<dbReference type="CDD" id="cd03469">
    <property type="entry name" value="Rieske_RO_Alpha_N"/>
    <property type="match status" value="1"/>
</dbReference>
<dbReference type="GO" id="GO:0016705">
    <property type="term" value="F:oxidoreductase activity, acting on paired donors, with incorporation or reduction of molecular oxygen"/>
    <property type="evidence" value="ECO:0007669"/>
    <property type="project" value="UniProtKB-ARBA"/>
</dbReference>
<dbReference type="Gene3D" id="2.102.10.10">
    <property type="entry name" value="Rieske [2Fe-2S] iron-sulphur domain"/>
    <property type="match status" value="1"/>
</dbReference>
<keyword evidence="6" id="KW-0411">Iron-sulfur</keyword>
<keyword evidence="3" id="KW-0479">Metal-binding</keyword>
<dbReference type="Proteomes" id="UP000198802">
    <property type="component" value="Unassembled WGS sequence"/>
</dbReference>
<proteinExistence type="predicted"/>
<dbReference type="CDD" id="cd08887">
    <property type="entry name" value="RHO_alpha_C_3"/>
    <property type="match status" value="1"/>
</dbReference>
<dbReference type="Pfam" id="PF00355">
    <property type="entry name" value="Rieske"/>
    <property type="match status" value="1"/>
</dbReference>
<gene>
    <name evidence="9" type="ORF">Ga0074812_108288</name>
</gene>
<evidence type="ECO:0000256" key="4">
    <source>
        <dbReference type="ARBA" id="ARBA00023002"/>
    </source>
</evidence>
<dbReference type="Pfam" id="PF00848">
    <property type="entry name" value="Ring_hydroxyl_A"/>
    <property type="match status" value="1"/>
</dbReference>
<keyword evidence="7" id="KW-0520">NAD</keyword>
<evidence type="ECO:0000256" key="1">
    <source>
        <dbReference type="ARBA" id="ARBA00001962"/>
    </source>
</evidence>
<keyword evidence="9" id="KW-0223">Dioxygenase</keyword>
<keyword evidence="4" id="KW-0560">Oxidoreductase</keyword>
<keyword evidence="2" id="KW-0001">2Fe-2S</keyword>
<dbReference type="PANTHER" id="PTHR43756:SF5">
    <property type="entry name" value="CHOLINE MONOOXYGENASE, CHLOROPLASTIC"/>
    <property type="match status" value="1"/>
</dbReference>
<dbReference type="PROSITE" id="PS00570">
    <property type="entry name" value="RING_HYDROXYL_ALPHA"/>
    <property type="match status" value="1"/>
</dbReference>
<dbReference type="InterPro" id="IPR017941">
    <property type="entry name" value="Rieske_2Fe-2S"/>
</dbReference>
<dbReference type="RefSeq" id="WP_091277473.1">
    <property type="nucleotide sequence ID" value="NZ_FAOZ01000008.1"/>
</dbReference>
<keyword evidence="10" id="KW-1185">Reference proteome</keyword>
<dbReference type="GO" id="GO:0005506">
    <property type="term" value="F:iron ion binding"/>
    <property type="evidence" value="ECO:0007669"/>
    <property type="project" value="InterPro"/>
</dbReference>
<evidence type="ECO:0000256" key="3">
    <source>
        <dbReference type="ARBA" id="ARBA00022723"/>
    </source>
</evidence>
<organism evidence="9 10">
    <name type="scientific">Parafrankia irregularis</name>
    <dbReference type="NCBI Taxonomy" id="795642"/>
    <lineage>
        <taxon>Bacteria</taxon>
        <taxon>Bacillati</taxon>
        <taxon>Actinomycetota</taxon>
        <taxon>Actinomycetes</taxon>
        <taxon>Frankiales</taxon>
        <taxon>Frankiaceae</taxon>
        <taxon>Parafrankia</taxon>
    </lineage>
</organism>
<dbReference type="InterPro" id="IPR001663">
    <property type="entry name" value="Rng_hydr_dOase-A"/>
</dbReference>
<accession>A0A0S4QPB9</accession>